<dbReference type="RefSeq" id="WP_058898862.1">
    <property type="nucleotide sequence ID" value="NZ_CP013068.1"/>
</dbReference>
<keyword evidence="2" id="KW-1185">Reference proteome</keyword>
<protein>
    <submittedName>
        <fullName evidence="1">Uncharacterized protein</fullName>
    </submittedName>
</protein>
<gene>
    <name evidence="1" type="ORF">APZ00_10210</name>
</gene>
<dbReference type="EMBL" id="CP013068">
    <property type="protein sequence ID" value="ALV27383.1"/>
    <property type="molecule type" value="Genomic_DNA"/>
</dbReference>
<accession>A0A0U3MT02</accession>
<dbReference type="Proteomes" id="UP000064921">
    <property type="component" value="Chromosome"/>
</dbReference>
<dbReference type="AlphaFoldDB" id="A0A0U3MT02"/>
<name>A0A0U3MT02_9HYPH</name>
<evidence type="ECO:0000313" key="2">
    <source>
        <dbReference type="Proteomes" id="UP000064921"/>
    </source>
</evidence>
<proteinExistence type="predicted"/>
<dbReference type="STRING" id="121719.APZ00_10210"/>
<organism evidence="1 2">
    <name type="scientific">Pannonibacter phragmitetus</name>
    <dbReference type="NCBI Taxonomy" id="121719"/>
    <lineage>
        <taxon>Bacteria</taxon>
        <taxon>Pseudomonadati</taxon>
        <taxon>Pseudomonadota</taxon>
        <taxon>Alphaproteobacteria</taxon>
        <taxon>Hyphomicrobiales</taxon>
        <taxon>Stappiaceae</taxon>
        <taxon>Pannonibacter</taxon>
    </lineage>
</organism>
<evidence type="ECO:0000313" key="1">
    <source>
        <dbReference type="EMBL" id="ALV27383.1"/>
    </source>
</evidence>
<sequence>MKCLADFKRALLAHPCWTFQYIDNERDCGVQRRTVAHVQTNGVWFTMPDRGGGKTWLDFPSARLCRFPDPQTLVIDHGDEWGTRLIYRMAAAPAVPAESAITTA</sequence>
<reference evidence="1 2" key="1">
    <citation type="submission" date="2015-10" db="EMBL/GenBank/DDBJ databases">
        <title>The world's first case of liver abscess caused by Pannonibacter phragmitetus.</title>
        <authorList>
            <person name="Ming D."/>
            <person name="Wang M."/>
            <person name="Zhou Y."/>
            <person name="Jiang T."/>
            <person name="Hu S."/>
        </authorList>
    </citation>
    <scope>NUCLEOTIDE SEQUENCE [LARGE SCALE GENOMIC DNA]</scope>
    <source>
        <strain evidence="1 2">31801</strain>
    </source>
</reference>
<dbReference type="KEGG" id="pphr:APZ00_10210"/>